<evidence type="ECO:0008006" key="2">
    <source>
        <dbReference type="Google" id="ProtNLM"/>
    </source>
</evidence>
<dbReference type="Pfam" id="PF14223">
    <property type="entry name" value="Retrotran_gag_2"/>
    <property type="match status" value="1"/>
</dbReference>
<reference evidence="1" key="1">
    <citation type="journal article" date="2019" name="Sci. Rep.">
        <title>Draft genome of Tanacetum cinerariifolium, the natural source of mosquito coil.</title>
        <authorList>
            <person name="Yamashiro T."/>
            <person name="Shiraishi A."/>
            <person name="Satake H."/>
            <person name="Nakayama K."/>
        </authorList>
    </citation>
    <scope>NUCLEOTIDE SEQUENCE</scope>
</reference>
<dbReference type="EMBL" id="BKCJ010007314">
    <property type="protein sequence ID" value="GEU76611.1"/>
    <property type="molecule type" value="Genomic_DNA"/>
</dbReference>
<comment type="caution">
    <text evidence="1">The sequence shown here is derived from an EMBL/GenBank/DDBJ whole genome shotgun (WGS) entry which is preliminary data.</text>
</comment>
<evidence type="ECO:0000313" key="1">
    <source>
        <dbReference type="EMBL" id="GEU76611.1"/>
    </source>
</evidence>
<organism evidence="1">
    <name type="scientific">Tanacetum cinerariifolium</name>
    <name type="common">Dalmatian daisy</name>
    <name type="synonym">Chrysanthemum cinerariifolium</name>
    <dbReference type="NCBI Taxonomy" id="118510"/>
    <lineage>
        <taxon>Eukaryota</taxon>
        <taxon>Viridiplantae</taxon>
        <taxon>Streptophyta</taxon>
        <taxon>Embryophyta</taxon>
        <taxon>Tracheophyta</taxon>
        <taxon>Spermatophyta</taxon>
        <taxon>Magnoliopsida</taxon>
        <taxon>eudicotyledons</taxon>
        <taxon>Gunneridae</taxon>
        <taxon>Pentapetalae</taxon>
        <taxon>asterids</taxon>
        <taxon>campanulids</taxon>
        <taxon>Asterales</taxon>
        <taxon>Asteraceae</taxon>
        <taxon>Asteroideae</taxon>
        <taxon>Anthemideae</taxon>
        <taxon>Anthemidinae</taxon>
        <taxon>Tanacetum</taxon>
    </lineage>
</organism>
<gene>
    <name evidence="1" type="ORF">Tci_048589</name>
</gene>
<sequence>MFVIEQPIPPVPAADSEANELKSMFEKQARVERFDLIQTFHACKEKEGKPVGAYIIKMKDYVEQLERLGYVLPQDLSVGLILNGLTSDFARFVRNYNMHNMGKIIGGIHALLIKCEKVMCYGDTISVKVIQKPLDEFSACSVLLSIFSKSIVFFGSMKEEEKNAIRTVRPFAIGKLPLRYLGVLLIAKRLGVKECGYLLDKIKCKISNWKNRYLSYARRLQLIDVVLESINVYWASVFLLPTTIIKEINRLLKNFLWNQVKRQMVHTVKLRGMSIWKVSLENEDSWGWKNLLSIRDIIKPNVIYRIGNGINTSLWLNADLKVKDMIGNEDWLWPRDCEMVEIGLVLLVFCSFSKEIWTKSMKMAKIEGKMTDWNHIIQNLIDVGNGSNISSVVRRLFLAANVYYIWTERNRRIFIDEKRSEDEVYKSIIKMVKNRLFGLLVKDNQSVRKMGSKWMVSCKRYCEIKPAEHSS</sequence>
<protein>
    <recommendedName>
        <fullName evidence="2">RNA-directed DNA polymerase, eukaryota, reverse transcriptase zinc-binding domain protein</fullName>
    </recommendedName>
</protein>
<dbReference type="PANTHER" id="PTHR33116">
    <property type="entry name" value="REVERSE TRANSCRIPTASE ZINC-BINDING DOMAIN-CONTAINING PROTEIN-RELATED-RELATED"/>
    <property type="match status" value="1"/>
</dbReference>
<proteinExistence type="predicted"/>
<dbReference type="AlphaFoldDB" id="A0A6L2MRJ9"/>
<accession>A0A6L2MRJ9</accession>
<name>A0A6L2MRJ9_TANCI</name>
<dbReference type="PANTHER" id="PTHR33116:SF84">
    <property type="entry name" value="RNA-DIRECTED DNA POLYMERASE"/>
    <property type="match status" value="1"/>
</dbReference>